<evidence type="ECO:0000256" key="1">
    <source>
        <dbReference type="SAM" id="MobiDB-lite"/>
    </source>
</evidence>
<organism evidence="3 4">
    <name type="scientific">Pleuronectes platessa</name>
    <name type="common">European plaice</name>
    <dbReference type="NCBI Taxonomy" id="8262"/>
    <lineage>
        <taxon>Eukaryota</taxon>
        <taxon>Metazoa</taxon>
        <taxon>Chordata</taxon>
        <taxon>Craniata</taxon>
        <taxon>Vertebrata</taxon>
        <taxon>Euteleostomi</taxon>
        <taxon>Actinopterygii</taxon>
        <taxon>Neopterygii</taxon>
        <taxon>Teleostei</taxon>
        <taxon>Neoteleostei</taxon>
        <taxon>Acanthomorphata</taxon>
        <taxon>Carangaria</taxon>
        <taxon>Pleuronectiformes</taxon>
        <taxon>Pleuronectoidei</taxon>
        <taxon>Pleuronectidae</taxon>
        <taxon>Pleuronectes</taxon>
    </lineage>
</organism>
<keyword evidence="4" id="KW-1185">Reference proteome</keyword>
<keyword evidence="2" id="KW-0732">Signal</keyword>
<evidence type="ECO:0000313" key="4">
    <source>
        <dbReference type="Proteomes" id="UP001153269"/>
    </source>
</evidence>
<feature type="chain" id="PRO_5040349056" description="Secreted protein" evidence="2">
    <location>
        <begin position="25"/>
        <end position="110"/>
    </location>
</feature>
<comment type="caution">
    <text evidence="3">The sequence shown here is derived from an EMBL/GenBank/DDBJ whole genome shotgun (WGS) entry which is preliminary data.</text>
</comment>
<reference evidence="3" key="1">
    <citation type="submission" date="2020-03" db="EMBL/GenBank/DDBJ databases">
        <authorList>
            <person name="Weist P."/>
        </authorList>
    </citation>
    <scope>NUCLEOTIDE SEQUENCE</scope>
</reference>
<proteinExistence type="predicted"/>
<gene>
    <name evidence="3" type="ORF">PLEPLA_LOCUS39100</name>
</gene>
<dbReference type="Proteomes" id="UP001153269">
    <property type="component" value="Unassembled WGS sequence"/>
</dbReference>
<feature type="signal peptide" evidence="2">
    <location>
        <begin position="1"/>
        <end position="24"/>
    </location>
</feature>
<sequence length="110" mass="11762">MKGSSRSAPLISVTLVSTLRLSLLRNVEMCSEARSRGENRIPASQGETSRVENEGDRGSEFAVLSCCRVVVLCVSSGERELTPRLILSAPCGSRTPRGNVLMLISPEDAG</sequence>
<evidence type="ECO:0000313" key="3">
    <source>
        <dbReference type="EMBL" id="CAB1451406.1"/>
    </source>
</evidence>
<evidence type="ECO:0008006" key="5">
    <source>
        <dbReference type="Google" id="ProtNLM"/>
    </source>
</evidence>
<accession>A0A9N7VN93</accession>
<feature type="region of interest" description="Disordered" evidence="1">
    <location>
        <begin position="34"/>
        <end position="54"/>
    </location>
</feature>
<name>A0A9N7VN93_PLEPL</name>
<dbReference type="AlphaFoldDB" id="A0A9N7VN93"/>
<protein>
    <recommendedName>
        <fullName evidence="5">Secreted protein</fullName>
    </recommendedName>
</protein>
<evidence type="ECO:0000256" key="2">
    <source>
        <dbReference type="SAM" id="SignalP"/>
    </source>
</evidence>
<dbReference type="EMBL" id="CADEAL010004088">
    <property type="protein sequence ID" value="CAB1451406.1"/>
    <property type="molecule type" value="Genomic_DNA"/>
</dbReference>